<dbReference type="InterPro" id="IPR046342">
    <property type="entry name" value="CBS_dom_sf"/>
</dbReference>
<dbReference type="Gene3D" id="3.10.580.10">
    <property type="entry name" value="CBS-domain"/>
    <property type="match status" value="1"/>
</dbReference>
<evidence type="ECO:0000256" key="2">
    <source>
        <dbReference type="PROSITE-ProRule" id="PRU00703"/>
    </source>
</evidence>
<proteinExistence type="predicted"/>
<dbReference type="AlphaFoldDB" id="A0A833A540"/>
<sequence>MWDEVHVREIAKKPVITVDSGRTAEEAAKLMVENNIGGIIVMENEKPVGIVTERDFLKKIIAKDLKPSEIKIKDIMSSPLITIDVDTSIAEAADLMTRKKIRRLAITEKGKIYGIVTQRDIVELTRICGYCKKIIKNRFMIQAGEEPESYVECSCGARYHIECSKTIVYCVYCGRKLVTEVVYPEPSETMSG</sequence>
<evidence type="ECO:0000313" key="5">
    <source>
        <dbReference type="Proteomes" id="UP000608579"/>
    </source>
</evidence>
<dbReference type="CDD" id="cd17775">
    <property type="entry name" value="CBS_pair_bact_arch"/>
    <property type="match status" value="1"/>
</dbReference>
<dbReference type="SUPFAM" id="SSF54631">
    <property type="entry name" value="CBS-domain pair"/>
    <property type="match status" value="1"/>
</dbReference>
<comment type="caution">
    <text evidence="4">The sequence shown here is derived from an EMBL/GenBank/DDBJ whole genome shotgun (WGS) entry which is preliminary data.</text>
</comment>
<dbReference type="Pfam" id="PF00571">
    <property type="entry name" value="CBS"/>
    <property type="match status" value="2"/>
</dbReference>
<reference evidence="4" key="1">
    <citation type="journal article" date="2020" name="ISME J.">
        <title>Gammaproteobacteria mediating utilization of methyl-, sulfur- and petroleum organic compounds in deep ocean hydrothermal plumes.</title>
        <authorList>
            <person name="Zhou Z."/>
            <person name="Liu Y."/>
            <person name="Pan J."/>
            <person name="Cron B.R."/>
            <person name="Toner B.M."/>
            <person name="Anantharaman K."/>
            <person name="Breier J.A."/>
            <person name="Dick G.J."/>
            <person name="Li M."/>
        </authorList>
    </citation>
    <scope>NUCLEOTIDE SEQUENCE</scope>
    <source>
        <strain evidence="4">SZUA-1515</strain>
    </source>
</reference>
<dbReference type="EMBL" id="DQVM01000125">
    <property type="protein sequence ID" value="HIQ30213.1"/>
    <property type="molecule type" value="Genomic_DNA"/>
</dbReference>
<evidence type="ECO:0000313" key="4">
    <source>
        <dbReference type="EMBL" id="HIQ30213.1"/>
    </source>
</evidence>
<keyword evidence="1 2" id="KW-0129">CBS domain</keyword>
<dbReference type="InterPro" id="IPR051257">
    <property type="entry name" value="Diverse_CBS-Domain"/>
</dbReference>
<dbReference type="SMART" id="SM00116">
    <property type="entry name" value="CBS"/>
    <property type="match status" value="2"/>
</dbReference>
<protein>
    <submittedName>
        <fullName evidence="4">CBS domain-containing protein</fullName>
    </submittedName>
</protein>
<dbReference type="PANTHER" id="PTHR43080">
    <property type="entry name" value="CBS DOMAIN-CONTAINING PROTEIN CBSX3, MITOCHONDRIAL"/>
    <property type="match status" value="1"/>
</dbReference>
<gene>
    <name evidence="4" type="ORF">EYH45_06590</name>
</gene>
<dbReference type="PANTHER" id="PTHR43080:SF2">
    <property type="entry name" value="CBS DOMAIN-CONTAINING PROTEIN"/>
    <property type="match status" value="1"/>
</dbReference>
<name>A0A833A540_CALS0</name>
<accession>A0A833A540</accession>
<dbReference type="Proteomes" id="UP000608579">
    <property type="component" value="Unassembled WGS sequence"/>
</dbReference>
<evidence type="ECO:0000259" key="3">
    <source>
        <dbReference type="PROSITE" id="PS51371"/>
    </source>
</evidence>
<dbReference type="InterPro" id="IPR000644">
    <property type="entry name" value="CBS_dom"/>
</dbReference>
<evidence type="ECO:0000256" key="1">
    <source>
        <dbReference type="ARBA" id="ARBA00023122"/>
    </source>
</evidence>
<dbReference type="PROSITE" id="PS51371">
    <property type="entry name" value="CBS"/>
    <property type="match status" value="2"/>
</dbReference>
<feature type="domain" description="CBS" evidence="3">
    <location>
        <begin position="11"/>
        <end position="68"/>
    </location>
</feature>
<feature type="domain" description="CBS" evidence="3">
    <location>
        <begin position="76"/>
        <end position="134"/>
    </location>
</feature>
<organism evidence="4 5">
    <name type="scientific">Caldiarchaeum subterraneum</name>
    <dbReference type="NCBI Taxonomy" id="311458"/>
    <lineage>
        <taxon>Archaea</taxon>
        <taxon>Nitrososphaerota</taxon>
        <taxon>Candidatus Caldarchaeales</taxon>
        <taxon>Candidatus Caldarchaeaceae</taxon>
        <taxon>Candidatus Caldarchaeum</taxon>
    </lineage>
</organism>